<dbReference type="SUPFAM" id="SSF46565">
    <property type="entry name" value="Chaperone J-domain"/>
    <property type="match status" value="1"/>
</dbReference>
<dbReference type="OMA" id="EIVNKAW"/>
<dbReference type="PANTHER" id="PTHR15606">
    <property type="entry name" value="DNAJ HOMOLOG SUBFAMILY C MEMBER 8/LIPOPOLYSACCHARIDE SPECIFIC RESPONSE-7-RELATED"/>
    <property type="match status" value="1"/>
</dbReference>
<sequence>MWQPASSSSDNSNNFDSFYAEVKDIEKRDSVLTSEQQINRLLRKGSSYFNLNPFAVLQIPPNQINMPIEQIKKKYKTLSILVHPDKNQQTKDRAQEAFDIVNRSWKILENDMTRKKCLDIYEEAKDRTDMMIAAKRKKNKKEGRGDDPIPEDDPEKYNHTIYVTVMKLFADLERKRQQLDVRDMEERKRKRESEIEQEEALKAEREWQKNFEESRQLRVNSWHDFQTGKTKKKKKDKGLFNPPKIKPETR</sequence>
<dbReference type="CDD" id="cd06257">
    <property type="entry name" value="DnaJ"/>
    <property type="match status" value="1"/>
</dbReference>
<evidence type="ECO:0000256" key="1">
    <source>
        <dbReference type="SAM" id="MobiDB-lite"/>
    </source>
</evidence>
<feature type="region of interest" description="Disordered" evidence="1">
    <location>
        <begin position="182"/>
        <end position="250"/>
    </location>
</feature>
<dbReference type="SMART" id="SM00271">
    <property type="entry name" value="DnaJ"/>
    <property type="match status" value="1"/>
</dbReference>
<reference evidence="3" key="1">
    <citation type="submission" date="2018-04" db="EMBL/GenBank/DDBJ databases">
        <authorList>
            <person name="Go L.Y."/>
            <person name="Mitchell J.A."/>
        </authorList>
    </citation>
    <scope>NUCLEOTIDE SEQUENCE</scope>
    <source>
        <tissue evidence="3">Whole organism</tissue>
    </source>
</reference>
<dbReference type="InterPro" id="IPR001623">
    <property type="entry name" value="DnaJ_domain"/>
</dbReference>
<dbReference type="InterPro" id="IPR036869">
    <property type="entry name" value="J_dom_sf"/>
</dbReference>
<dbReference type="EMBL" id="UFQT01000137">
    <property type="protein sequence ID" value="SSX20684.1"/>
    <property type="molecule type" value="Genomic_DNA"/>
</dbReference>
<evidence type="ECO:0000259" key="2">
    <source>
        <dbReference type="PROSITE" id="PS50076"/>
    </source>
</evidence>
<feature type="compositionally biased region" description="Basic and acidic residues" evidence="1">
    <location>
        <begin position="182"/>
        <end position="216"/>
    </location>
</feature>
<dbReference type="PANTHER" id="PTHR15606:SF4">
    <property type="entry name" value="DNAJ HOMOLOG SUBFAMILY C MEMBER 8"/>
    <property type="match status" value="1"/>
</dbReference>
<dbReference type="Pfam" id="PF00226">
    <property type="entry name" value="DnaJ"/>
    <property type="match status" value="1"/>
</dbReference>
<reference evidence="4" key="2">
    <citation type="submission" date="2018-07" db="EMBL/GenBank/DDBJ databases">
        <authorList>
            <person name="Quirk P.G."/>
            <person name="Krulwich T.A."/>
        </authorList>
    </citation>
    <scope>NUCLEOTIDE SEQUENCE</scope>
</reference>
<organism evidence="3">
    <name type="scientific">Culicoides sonorensis</name>
    <name type="common">Biting midge</name>
    <dbReference type="NCBI Taxonomy" id="179676"/>
    <lineage>
        <taxon>Eukaryota</taxon>
        <taxon>Metazoa</taxon>
        <taxon>Ecdysozoa</taxon>
        <taxon>Arthropoda</taxon>
        <taxon>Hexapoda</taxon>
        <taxon>Insecta</taxon>
        <taxon>Pterygota</taxon>
        <taxon>Neoptera</taxon>
        <taxon>Endopterygota</taxon>
        <taxon>Diptera</taxon>
        <taxon>Nematocera</taxon>
        <taxon>Chironomoidea</taxon>
        <taxon>Ceratopogonidae</taxon>
        <taxon>Ceratopogoninae</taxon>
        <taxon>Culicoides</taxon>
        <taxon>Monoculicoides</taxon>
    </lineage>
</organism>
<accession>A0A336K5Q3</accession>
<dbReference type="VEuPathDB" id="VectorBase:CSON002250"/>
<dbReference type="AlphaFoldDB" id="A0A336K5Q3"/>
<dbReference type="InterPro" id="IPR042858">
    <property type="entry name" value="DNAJC8"/>
</dbReference>
<evidence type="ECO:0000313" key="4">
    <source>
        <dbReference type="EMBL" id="SSX20684.1"/>
    </source>
</evidence>
<dbReference type="PROSITE" id="PS50076">
    <property type="entry name" value="DNAJ_2"/>
    <property type="match status" value="1"/>
</dbReference>
<dbReference type="GO" id="GO:0005634">
    <property type="term" value="C:nucleus"/>
    <property type="evidence" value="ECO:0007669"/>
    <property type="project" value="TreeGrafter"/>
</dbReference>
<dbReference type="EMBL" id="UFQS01000137">
    <property type="protein sequence ID" value="SSX00304.1"/>
    <property type="molecule type" value="Genomic_DNA"/>
</dbReference>
<proteinExistence type="predicted"/>
<name>A0A336K5Q3_CULSO</name>
<protein>
    <submittedName>
        <fullName evidence="3">CSON002250 protein</fullName>
    </submittedName>
</protein>
<evidence type="ECO:0000313" key="3">
    <source>
        <dbReference type="EMBL" id="SSX00304.1"/>
    </source>
</evidence>
<dbReference type="Gene3D" id="1.10.287.110">
    <property type="entry name" value="DnaJ domain"/>
    <property type="match status" value="1"/>
</dbReference>
<feature type="region of interest" description="Disordered" evidence="1">
    <location>
        <begin position="135"/>
        <end position="155"/>
    </location>
</feature>
<gene>
    <name evidence="3" type="primary">CSON002250</name>
</gene>
<feature type="domain" description="J" evidence="2">
    <location>
        <begin position="52"/>
        <end position="122"/>
    </location>
</feature>